<dbReference type="Pfam" id="PF02633">
    <property type="entry name" value="Creatininase"/>
    <property type="match status" value="1"/>
</dbReference>
<dbReference type="RefSeq" id="WP_388003222.1">
    <property type="nucleotide sequence ID" value="NZ_JBHUEE010000002.1"/>
</dbReference>
<evidence type="ECO:0000313" key="6">
    <source>
        <dbReference type="EMBL" id="MFD1717288.1"/>
    </source>
</evidence>
<sequence length="248" mass="25896">MNVEPTLAGRPWPTVGTPTLVLPLGSTEQHGPHLPLDTDTVIAEAVAHALVRRLREAGRDAVLAPAIGYGSSGEHEAFAGTISLGRTALEHLLLEFGRSACRWADRLVVVNGHGGNAPALAAVVPRLVDEGRDVAWLGCVPGRLDDGRGPDAHAGRAETSLMLHLQPQRVCPEPAPAGNRTPISELLPRLRRDGLGPVSPTGVLGDPSGATAAEGERLLAGMIEAAWHRLHRWRTAPSGLLLGAGSAA</sequence>
<comment type="similarity">
    <text evidence="5">Belongs to the creatininase superfamily.</text>
</comment>
<dbReference type="Proteomes" id="UP001597277">
    <property type="component" value="Unassembled WGS sequence"/>
</dbReference>
<protein>
    <submittedName>
        <fullName evidence="6">Mycofactocin biosynthesis peptidyl-dipeptidase MftE</fullName>
    </submittedName>
</protein>
<keyword evidence="3" id="KW-0378">Hydrolase</keyword>
<accession>A0ABW4L0Y1</accession>
<keyword evidence="7" id="KW-1185">Reference proteome</keyword>
<comment type="cofactor">
    <cofactor evidence="1">
        <name>Zn(2+)</name>
        <dbReference type="ChEBI" id="CHEBI:29105"/>
    </cofactor>
</comment>
<dbReference type="PANTHER" id="PTHR35005:SF1">
    <property type="entry name" value="2-AMINO-5-FORMYLAMINO-6-RIBOSYLAMINOPYRIMIDIN-4(3H)-ONE 5'-MONOPHOSPHATE DEFORMYLASE"/>
    <property type="match status" value="1"/>
</dbReference>
<evidence type="ECO:0000256" key="3">
    <source>
        <dbReference type="ARBA" id="ARBA00022801"/>
    </source>
</evidence>
<evidence type="ECO:0000256" key="5">
    <source>
        <dbReference type="ARBA" id="ARBA00024029"/>
    </source>
</evidence>
<dbReference type="SUPFAM" id="SSF102215">
    <property type="entry name" value="Creatininase"/>
    <property type="match status" value="1"/>
</dbReference>
<evidence type="ECO:0000256" key="4">
    <source>
        <dbReference type="ARBA" id="ARBA00022833"/>
    </source>
</evidence>
<dbReference type="InterPro" id="IPR024087">
    <property type="entry name" value="Creatininase-like_sf"/>
</dbReference>
<reference evidence="7" key="1">
    <citation type="journal article" date="2019" name="Int. J. Syst. Evol. Microbiol.">
        <title>The Global Catalogue of Microorganisms (GCM) 10K type strain sequencing project: providing services to taxonomists for standard genome sequencing and annotation.</title>
        <authorList>
            <consortium name="The Broad Institute Genomics Platform"/>
            <consortium name="The Broad Institute Genome Sequencing Center for Infectious Disease"/>
            <person name="Wu L."/>
            <person name="Ma J."/>
        </authorList>
    </citation>
    <scope>NUCLEOTIDE SEQUENCE [LARGE SCALE GENOMIC DNA]</scope>
    <source>
        <strain evidence="7">JCM 17130</strain>
    </source>
</reference>
<gene>
    <name evidence="6" type="primary">mftE</name>
    <name evidence="6" type="ORF">ACFSE6_05555</name>
</gene>
<dbReference type="PANTHER" id="PTHR35005">
    <property type="entry name" value="3-DEHYDRO-SCYLLO-INOSOSE HYDROLASE"/>
    <property type="match status" value="1"/>
</dbReference>
<evidence type="ECO:0000256" key="1">
    <source>
        <dbReference type="ARBA" id="ARBA00001947"/>
    </source>
</evidence>
<name>A0ABW4L0Y1_9MICO</name>
<dbReference type="InterPro" id="IPR023871">
    <property type="entry name" value="MftE"/>
</dbReference>
<dbReference type="EMBL" id="JBHUEE010000002">
    <property type="protein sequence ID" value="MFD1717288.1"/>
    <property type="molecule type" value="Genomic_DNA"/>
</dbReference>
<evidence type="ECO:0000256" key="2">
    <source>
        <dbReference type="ARBA" id="ARBA00022723"/>
    </source>
</evidence>
<organism evidence="6 7">
    <name type="scientific">Georgenia deserti</name>
    <dbReference type="NCBI Taxonomy" id="2093781"/>
    <lineage>
        <taxon>Bacteria</taxon>
        <taxon>Bacillati</taxon>
        <taxon>Actinomycetota</taxon>
        <taxon>Actinomycetes</taxon>
        <taxon>Micrococcales</taxon>
        <taxon>Bogoriellaceae</taxon>
        <taxon>Georgenia</taxon>
    </lineage>
</organism>
<dbReference type="NCBIfam" id="TIGR03964">
    <property type="entry name" value="mycofact_creat"/>
    <property type="match status" value="1"/>
</dbReference>
<evidence type="ECO:0000313" key="7">
    <source>
        <dbReference type="Proteomes" id="UP001597277"/>
    </source>
</evidence>
<dbReference type="InterPro" id="IPR003785">
    <property type="entry name" value="Creatininase/forma_Hydrolase"/>
</dbReference>
<dbReference type="Gene3D" id="3.40.50.10310">
    <property type="entry name" value="Creatininase"/>
    <property type="match status" value="1"/>
</dbReference>
<comment type="caution">
    <text evidence="6">The sequence shown here is derived from an EMBL/GenBank/DDBJ whole genome shotgun (WGS) entry which is preliminary data.</text>
</comment>
<keyword evidence="2" id="KW-0479">Metal-binding</keyword>
<keyword evidence="4" id="KW-0862">Zinc</keyword>
<proteinExistence type="inferred from homology"/>